<dbReference type="InterPro" id="IPR017853">
    <property type="entry name" value="GH"/>
</dbReference>
<dbReference type="InterPro" id="IPR001764">
    <property type="entry name" value="Glyco_hydro_3_N"/>
</dbReference>
<dbReference type="Pfam" id="PF00933">
    <property type="entry name" value="Glyco_hydro_3"/>
    <property type="match status" value="1"/>
</dbReference>
<gene>
    <name evidence="9" type="ORF">ET996_11835</name>
</gene>
<comment type="similarity">
    <text evidence="2">Belongs to the glycosyl hydrolase 3 family.</text>
</comment>
<reference evidence="9 10" key="1">
    <citation type="submission" date="2019-01" db="EMBL/GenBank/DDBJ databases">
        <title>Lactibacter flavus gen. nov., sp. nov., a novel bacterium of the family Propionibacteriaceae isolated from raw milk and dairy products.</title>
        <authorList>
            <person name="Huptas C."/>
            <person name="Wenning M."/>
            <person name="Breitenwieser F."/>
            <person name="Doll E."/>
            <person name="Von Neubeck M."/>
            <person name="Busse H.-J."/>
            <person name="Scherer S."/>
        </authorList>
    </citation>
    <scope>NUCLEOTIDE SEQUENCE [LARGE SCALE GENOMIC DNA]</scope>
    <source>
        <strain evidence="9 10">DSM 22130</strain>
    </source>
</reference>
<dbReference type="GO" id="GO:0005975">
    <property type="term" value="P:carbohydrate metabolic process"/>
    <property type="evidence" value="ECO:0007669"/>
    <property type="project" value="InterPro"/>
</dbReference>
<dbReference type="GO" id="GO:0009254">
    <property type="term" value="P:peptidoglycan turnover"/>
    <property type="evidence" value="ECO:0007669"/>
    <property type="project" value="TreeGrafter"/>
</dbReference>
<evidence type="ECO:0000256" key="3">
    <source>
        <dbReference type="ARBA" id="ARBA00012663"/>
    </source>
</evidence>
<feature type="compositionally biased region" description="Polar residues" evidence="6">
    <location>
        <begin position="20"/>
        <end position="37"/>
    </location>
</feature>
<evidence type="ECO:0000259" key="8">
    <source>
        <dbReference type="Pfam" id="PF00933"/>
    </source>
</evidence>
<dbReference type="InterPro" id="IPR036962">
    <property type="entry name" value="Glyco_hydro_3_N_sf"/>
</dbReference>
<dbReference type="GO" id="GO:0004563">
    <property type="term" value="F:beta-N-acetylhexosaminidase activity"/>
    <property type="evidence" value="ECO:0007669"/>
    <property type="project" value="UniProtKB-EC"/>
</dbReference>
<dbReference type="Gene3D" id="3.20.20.300">
    <property type="entry name" value="Glycoside hydrolase, family 3, N-terminal domain"/>
    <property type="match status" value="1"/>
</dbReference>
<protein>
    <recommendedName>
        <fullName evidence="3">beta-N-acetylhexosaminidase</fullName>
        <ecNumber evidence="3">3.2.1.52</ecNumber>
    </recommendedName>
</protein>
<keyword evidence="5" id="KW-0326">Glycosidase</keyword>
<evidence type="ECO:0000313" key="10">
    <source>
        <dbReference type="Proteomes" id="UP000291933"/>
    </source>
</evidence>
<feature type="domain" description="Glycoside hydrolase family 3 N-terminal" evidence="8">
    <location>
        <begin position="65"/>
        <end position="347"/>
    </location>
</feature>
<dbReference type="SUPFAM" id="SSF51445">
    <property type="entry name" value="(Trans)glycosidases"/>
    <property type="match status" value="1"/>
</dbReference>
<dbReference type="InterPro" id="IPR050226">
    <property type="entry name" value="NagZ_Beta-hexosaminidase"/>
</dbReference>
<evidence type="ECO:0000256" key="6">
    <source>
        <dbReference type="SAM" id="MobiDB-lite"/>
    </source>
</evidence>
<keyword evidence="4" id="KW-0378">Hydrolase</keyword>
<evidence type="ECO:0000313" key="9">
    <source>
        <dbReference type="EMBL" id="TBT94243.1"/>
    </source>
</evidence>
<evidence type="ECO:0000256" key="2">
    <source>
        <dbReference type="ARBA" id="ARBA00005336"/>
    </source>
</evidence>
<feature type="signal peptide" evidence="7">
    <location>
        <begin position="1"/>
        <end position="21"/>
    </location>
</feature>
<name>A0A4Q9KIM3_PROTD</name>
<evidence type="ECO:0000256" key="7">
    <source>
        <dbReference type="SAM" id="SignalP"/>
    </source>
</evidence>
<evidence type="ECO:0000256" key="1">
    <source>
        <dbReference type="ARBA" id="ARBA00001231"/>
    </source>
</evidence>
<dbReference type="EMBL" id="SDMR01000016">
    <property type="protein sequence ID" value="TBT94243.1"/>
    <property type="molecule type" value="Genomic_DNA"/>
</dbReference>
<dbReference type="PROSITE" id="PS51257">
    <property type="entry name" value="PROKAR_LIPOPROTEIN"/>
    <property type="match status" value="1"/>
</dbReference>
<proteinExistence type="inferred from homology"/>
<keyword evidence="7" id="KW-0732">Signal</keyword>
<dbReference type="RefSeq" id="WP_131172769.1">
    <property type="nucleotide sequence ID" value="NZ_FXTL01000016.1"/>
</dbReference>
<sequence>MSARRWAAALTVGSLALTGCAQTRPTQPEPSLTTASPGPSDGPTLDLSDQDCAAAATKLTVQQQAGEVVLIGLAHAPDAATTALLTKTHAGGVVLTGTFRTGVGAISAVTKPLTDAGLLVAVAQEGGAHQSLSGPGFDAIPAPADQGVLPPDKAQTSWQTWYGQLADAGVNLNLAPSGDLALGATKNPRLLGKDVNTVADLLDGILAGADNTGVAVAVTHYPGMGALPAGPDATDAGPATDTTVAPADESQATYRMASGSGADAIGVSTATFAKIDPASPAVYSAAVMAMAREDLRFDGVLLSDDLAAKSLAAVPASERVWRFIKVGGELAVVSDPSVAEAAIGGLAAAAASDPDLAKRLATATANVLALKSKVGLSDCIAVRG</sequence>
<keyword evidence="10" id="KW-1185">Reference proteome</keyword>
<dbReference type="PANTHER" id="PTHR30480:SF13">
    <property type="entry name" value="BETA-HEXOSAMINIDASE"/>
    <property type="match status" value="1"/>
</dbReference>
<dbReference type="OrthoDB" id="9805821at2"/>
<dbReference type="PANTHER" id="PTHR30480">
    <property type="entry name" value="BETA-HEXOSAMINIDASE-RELATED"/>
    <property type="match status" value="1"/>
</dbReference>
<comment type="catalytic activity">
    <reaction evidence="1">
        <text>Hydrolysis of terminal non-reducing N-acetyl-D-hexosamine residues in N-acetyl-beta-D-hexosaminides.</text>
        <dbReference type="EC" id="3.2.1.52"/>
    </reaction>
</comment>
<feature type="chain" id="PRO_5020353093" description="beta-N-acetylhexosaminidase" evidence="7">
    <location>
        <begin position="22"/>
        <end position="384"/>
    </location>
</feature>
<dbReference type="AlphaFoldDB" id="A0A4Q9KIM3"/>
<comment type="caution">
    <text evidence="9">The sequence shown here is derived from an EMBL/GenBank/DDBJ whole genome shotgun (WGS) entry which is preliminary data.</text>
</comment>
<evidence type="ECO:0000256" key="4">
    <source>
        <dbReference type="ARBA" id="ARBA00022801"/>
    </source>
</evidence>
<organism evidence="9 10">
    <name type="scientific">Propioniciclava tarda</name>
    <dbReference type="NCBI Taxonomy" id="433330"/>
    <lineage>
        <taxon>Bacteria</taxon>
        <taxon>Bacillati</taxon>
        <taxon>Actinomycetota</taxon>
        <taxon>Actinomycetes</taxon>
        <taxon>Propionibacteriales</taxon>
        <taxon>Propionibacteriaceae</taxon>
        <taxon>Propioniciclava</taxon>
    </lineage>
</organism>
<dbReference type="Proteomes" id="UP000291933">
    <property type="component" value="Unassembled WGS sequence"/>
</dbReference>
<feature type="region of interest" description="Disordered" evidence="6">
    <location>
        <begin position="20"/>
        <end position="44"/>
    </location>
</feature>
<evidence type="ECO:0000256" key="5">
    <source>
        <dbReference type="ARBA" id="ARBA00023295"/>
    </source>
</evidence>
<dbReference type="EC" id="3.2.1.52" evidence="3"/>
<accession>A0A4Q9KIM3</accession>